<evidence type="ECO:0000256" key="5">
    <source>
        <dbReference type="SAM" id="Phobius"/>
    </source>
</evidence>
<feature type="site" description="Substrate binding" evidence="4">
    <location>
        <position position="158"/>
    </location>
</feature>
<evidence type="ECO:0000256" key="3">
    <source>
        <dbReference type="ARBA" id="ARBA00023932"/>
    </source>
</evidence>
<feature type="active site" description="Proton donor" evidence="4">
    <location>
        <position position="111"/>
    </location>
</feature>
<evidence type="ECO:0000256" key="4">
    <source>
        <dbReference type="HAMAP-Rule" id="MF_04143"/>
    </source>
</evidence>
<dbReference type="GO" id="GO:0061507">
    <property type="term" value="F:2',3'-cyclic GMP-AMP binding"/>
    <property type="evidence" value="ECO:0007669"/>
    <property type="project" value="UniProtKB-UniRule"/>
</dbReference>
<evidence type="ECO:0000256" key="2">
    <source>
        <dbReference type="ARBA" id="ARBA00022801"/>
    </source>
</evidence>
<gene>
    <name evidence="6" type="ORF">pesp128</name>
</gene>
<comment type="catalytic activity">
    <reaction evidence="3">
        <text>2',3'-cGAMP + H2O = Gp(2'-5')Ap(3') + H(+)</text>
        <dbReference type="Rhea" id="RHEA:59472"/>
        <dbReference type="ChEBI" id="CHEBI:15377"/>
        <dbReference type="ChEBI" id="CHEBI:15378"/>
        <dbReference type="ChEBI" id="CHEBI:143093"/>
        <dbReference type="ChEBI" id="CHEBI:143098"/>
    </reaction>
    <physiologicalReaction direction="left-to-right" evidence="3">
        <dbReference type="Rhea" id="RHEA:59473"/>
    </physiologicalReaction>
</comment>
<feature type="site" description="Substrate binding" evidence="4">
    <location>
        <position position="300"/>
    </location>
</feature>
<comment type="caution">
    <text evidence="4">Lacks conserved residue(s) required for the propagation of feature annotation.</text>
</comment>
<dbReference type="HAMAP" id="MF_04143">
    <property type="entry name" value="Poxins"/>
    <property type="match status" value="1"/>
</dbReference>
<dbReference type="GO" id="GO:0016787">
    <property type="term" value="F:hydrolase activity"/>
    <property type="evidence" value="ECO:0007669"/>
    <property type="project" value="UniProtKB-KW"/>
</dbReference>
<evidence type="ECO:0000313" key="7">
    <source>
        <dbReference type="Proteomes" id="UP000203240"/>
    </source>
</evidence>
<keyword evidence="5" id="KW-0812">Transmembrane</keyword>
<keyword evidence="5" id="KW-1133">Transmembrane helix</keyword>
<dbReference type="Proteomes" id="UP000203240">
    <property type="component" value="Segment"/>
</dbReference>
<dbReference type="RefSeq" id="YP_009049954.1">
    <property type="nucleotide sequence ID" value="NC_024625.1"/>
</dbReference>
<dbReference type="InterPro" id="IPR006853">
    <property type="entry name" value="Poxin_vir"/>
</dbReference>
<feature type="site" description="Substrate binding" evidence="4">
    <location>
        <position position="298"/>
    </location>
</feature>
<comment type="function">
    <text evidence="4">Nuclease that cleaves host 2',3'-cGAMP.</text>
</comment>
<dbReference type="GO" id="GO:0004518">
    <property type="term" value="F:nuclease activity"/>
    <property type="evidence" value="ECO:0007669"/>
    <property type="project" value="UniProtKB-UniRule"/>
</dbReference>
<keyword evidence="7" id="KW-1185">Reference proteome</keyword>
<evidence type="ECO:0000256" key="1">
    <source>
        <dbReference type="ARBA" id="ARBA00022722"/>
    </source>
</evidence>
<keyword evidence="5" id="KW-0472">Membrane</keyword>
<feature type="transmembrane region" description="Helical" evidence="5">
    <location>
        <begin position="44"/>
        <end position="64"/>
    </location>
</feature>
<keyword evidence="1 4" id="KW-0540">Nuclease</keyword>
<proteinExistence type="inferred from homology"/>
<evidence type="ECO:0000313" key="6">
    <source>
        <dbReference type="EMBL" id="AIE47854.1"/>
    </source>
</evidence>
<dbReference type="EMBL" id="KM009991">
    <property type="protein sequence ID" value="AIE47854.1"/>
    <property type="molecule type" value="Genomic_DNA"/>
</dbReference>
<organism evidence="6 7">
    <name type="scientific">Peridroma alphabaculovirus</name>
    <dbReference type="NCBI Taxonomy" id="1346829"/>
    <lineage>
        <taxon>Viruses</taxon>
        <taxon>Viruses incertae sedis</taxon>
        <taxon>Naldaviricetes</taxon>
        <taxon>Lefavirales</taxon>
        <taxon>Baculoviridae</taxon>
        <taxon>Alphabaculovirus</taxon>
    </lineage>
</organism>
<dbReference type="OrthoDB" id="7755at10239"/>
<name>A0A068LKM5_9ABAC</name>
<comment type="domain">
    <text evidence="4">The substrate binding site is formed by the N-terminus of a monomer and the C-terminus of the opposite monomer.</text>
</comment>
<protein>
    <submittedName>
        <fullName evidence="6">p26</fullName>
    </submittedName>
</protein>
<feature type="site" description="Substrate binding" evidence="4">
    <location>
        <position position="213"/>
    </location>
</feature>
<comment type="subunit">
    <text evidence="4">Homodimer.</text>
</comment>
<reference evidence="6 7" key="1">
    <citation type="journal article" date="2015" name="Genome Announc.">
        <title>A Distinct Group II Alphabaculovirus Isolated from a Peridroma Species.</title>
        <authorList>
            <person name="Rohrmann G.F."/>
            <person name="Erlandson M.A."/>
            <person name="Theilmann D.A."/>
        </authorList>
    </citation>
    <scope>NUCLEOTIDE SEQUENCE [LARGE SCALE GENOMIC DNA]</scope>
    <source>
        <strain evidence="6">GR_167</strain>
    </source>
</reference>
<dbReference type="GeneID" id="20004037"/>
<dbReference type="Pfam" id="PF04766">
    <property type="entry name" value="Baculo_p26"/>
    <property type="match status" value="1"/>
</dbReference>
<keyword evidence="2 4" id="KW-0378">Hydrolase</keyword>
<sequence>MLRCFLSNRVCAPTRDERGIIYYIKMSRVDVARARLQIRAMYKMAYLATVLALVAAMAVSANTLSKHNVTYTVDEVRRTMRVNTVDGVPVTIEPIPPHSDTDGRDELSVLHQFPGVATQVVFPPLAPTDTLFVQLNNKALYRTRAAAVYTNFHTHKGRMVYGQLLTIVVDDLAVAGKIYVGAPIFRDRKLVSVVTCRMDDYDKGVALFPVTGIRPRGLVSGQFNFDDRVIVQELRPGMSVYGRQQLPYDSAHMSVKHFALATVANKQAYRDMPRAIAVFHNQREVTVALVEGEFEVDRVRFDGPLIVPQE</sequence>
<feature type="active site" description="Proton acceptor; shared with catalytic histidine of dimeric partner" evidence="4">
    <location>
        <position position="256"/>
    </location>
</feature>
<accession>A0A068LKM5</accession>